<evidence type="ECO:0000313" key="5">
    <source>
        <dbReference type="Ensembl" id="ENSHBUP00000005605.1"/>
    </source>
</evidence>
<feature type="domain" description="E3 ubiquitin-protein ligase Arkadia N-terminal" evidence="4">
    <location>
        <begin position="114"/>
        <end position="277"/>
    </location>
</feature>
<evidence type="ECO:0000259" key="4">
    <source>
        <dbReference type="Pfam" id="PF15303"/>
    </source>
</evidence>
<feature type="region of interest" description="Disordered" evidence="3">
    <location>
        <begin position="1"/>
        <end position="302"/>
    </location>
</feature>
<dbReference type="CTD" id="147339"/>
<feature type="compositionally biased region" description="Basic residues" evidence="3">
    <location>
        <begin position="220"/>
        <end position="238"/>
    </location>
</feature>
<evidence type="ECO:0000256" key="3">
    <source>
        <dbReference type="SAM" id="MobiDB-lite"/>
    </source>
</evidence>
<keyword evidence="2" id="KW-0539">Nucleus</keyword>
<reference evidence="5" key="1">
    <citation type="submission" date="2025-08" db="UniProtKB">
        <authorList>
            <consortium name="Ensembl"/>
        </authorList>
    </citation>
    <scope>IDENTIFICATION</scope>
</reference>
<dbReference type="PANTHER" id="PTHR16200">
    <property type="entry name" value="RING ZINC FINGER"/>
    <property type="match status" value="1"/>
</dbReference>
<protein>
    <submittedName>
        <fullName evidence="5">Arkadia (RNF111) N-terminal like PKA signaling regulator 2N</fullName>
    </submittedName>
</protein>
<feature type="region of interest" description="Disordered" evidence="3">
    <location>
        <begin position="353"/>
        <end position="392"/>
    </location>
</feature>
<dbReference type="Ensembl" id="ENSHBUT00000006719.1">
    <property type="protein sequence ID" value="ENSHBUP00000005605.1"/>
    <property type="gene ID" value="ENSHBUG00000007043.1"/>
</dbReference>
<feature type="compositionally biased region" description="Low complexity" evidence="3">
    <location>
        <begin position="254"/>
        <end position="270"/>
    </location>
</feature>
<evidence type="ECO:0000256" key="1">
    <source>
        <dbReference type="ARBA" id="ARBA00004123"/>
    </source>
</evidence>
<dbReference type="Proteomes" id="UP000264840">
    <property type="component" value="Unplaced"/>
</dbReference>
<keyword evidence="6" id="KW-1185">Reference proteome</keyword>
<sequence length="438" mass="47225">MDLWPLGSTSMKMADSEKAEEFVDAECPSECLDEAQSATASVQAEQDEHLKTETTTSTSSPPREKEADSPLNTEGEQSLLSMPCLMKELRRDSPESQHASTGSDKPVSRHIYESDSSNPCMLSPSSSGHLADSDTLSSGEEGAAPPIGEEEEGSMEATGDPGQAGGMQASATVAGGRKSRRSRSESEVPPNTMAAKKNRCQPTMIAAAGGQEKQTNGKFSKVKGHRSQKHKERMRLLRQKREAAARKKYNLLQDSSTSDSELTCDSSTSSSEDEDDDTSGGSKTIKTDIPAGFRRASERSRVGSQIHGLLDSGSWDRNGIGSVLEEAMTRFAVMQRQTEERFRVWMEKLAHLDSDNDSSKRSSDGPEGQQQASQGARPSPPSSFLPSSESAETMAAYMLARENNSLTHTPINNNNNIHPEVVTQNGNLGVPDPGLLNV</sequence>
<dbReference type="AlphaFoldDB" id="A0A3Q2V524"/>
<dbReference type="GO" id="GO:0005634">
    <property type="term" value="C:nucleus"/>
    <property type="evidence" value="ECO:0007669"/>
    <property type="project" value="UniProtKB-SubCell"/>
</dbReference>
<dbReference type="InterPro" id="IPR029306">
    <property type="entry name" value="RNF111_N"/>
</dbReference>
<evidence type="ECO:0000256" key="2">
    <source>
        <dbReference type="ARBA" id="ARBA00023242"/>
    </source>
</evidence>
<dbReference type="InterPro" id="IPR051073">
    <property type="entry name" value="ZNRF3_Arkadia_E3_ligases"/>
</dbReference>
<dbReference type="Pfam" id="PF15303">
    <property type="entry name" value="RNF111_N"/>
    <property type="match status" value="1"/>
</dbReference>
<feature type="compositionally biased region" description="Basic and acidic residues" evidence="3">
    <location>
        <begin position="353"/>
        <end position="364"/>
    </location>
</feature>
<feature type="compositionally biased region" description="Low complexity" evidence="3">
    <location>
        <begin position="114"/>
        <end position="127"/>
    </location>
</feature>
<proteinExistence type="predicted"/>
<comment type="subcellular location">
    <subcellularLocation>
        <location evidence="1">Nucleus</location>
    </subcellularLocation>
</comment>
<dbReference type="RefSeq" id="XP_005917353.1">
    <property type="nucleotide sequence ID" value="XM_005917291.2"/>
</dbReference>
<reference evidence="5" key="2">
    <citation type="submission" date="2025-09" db="UniProtKB">
        <authorList>
            <consortium name="Ensembl"/>
        </authorList>
    </citation>
    <scope>IDENTIFICATION</scope>
</reference>
<dbReference type="GeneTree" id="ENSGT00390000016167"/>
<accession>A0A3Q2V524</accession>
<organism evidence="5 6">
    <name type="scientific">Haplochromis burtoni</name>
    <name type="common">Burton's mouthbrooder</name>
    <name type="synonym">Chromis burtoni</name>
    <dbReference type="NCBI Taxonomy" id="8153"/>
    <lineage>
        <taxon>Eukaryota</taxon>
        <taxon>Metazoa</taxon>
        <taxon>Chordata</taxon>
        <taxon>Craniata</taxon>
        <taxon>Vertebrata</taxon>
        <taxon>Euteleostomi</taxon>
        <taxon>Actinopterygii</taxon>
        <taxon>Neopterygii</taxon>
        <taxon>Teleostei</taxon>
        <taxon>Neoteleostei</taxon>
        <taxon>Acanthomorphata</taxon>
        <taxon>Ovalentaria</taxon>
        <taxon>Cichlomorphae</taxon>
        <taxon>Cichliformes</taxon>
        <taxon>Cichlidae</taxon>
        <taxon>African cichlids</taxon>
        <taxon>Pseudocrenilabrinae</taxon>
        <taxon>Haplochromini</taxon>
        <taxon>Haplochromis</taxon>
    </lineage>
</organism>
<dbReference type="GeneID" id="102291905"/>
<name>A0A3Q2V524_HAPBU</name>
<feature type="compositionally biased region" description="Polar residues" evidence="3">
    <location>
        <begin position="70"/>
        <end position="80"/>
    </location>
</feature>
<evidence type="ECO:0000313" key="6">
    <source>
        <dbReference type="Proteomes" id="UP000264840"/>
    </source>
</evidence>